<dbReference type="InterPro" id="IPR003347">
    <property type="entry name" value="JmjC_dom"/>
</dbReference>
<proteinExistence type="predicted"/>
<organism evidence="5 6">
    <name type="scientific">Nocardioides abyssi</name>
    <dbReference type="NCBI Taxonomy" id="3058370"/>
    <lineage>
        <taxon>Bacteria</taxon>
        <taxon>Bacillati</taxon>
        <taxon>Actinomycetota</taxon>
        <taxon>Actinomycetes</taxon>
        <taxon>Propionibacteriales</taxon>
        <taxon>Nocardioidaceae</taxon>
        <taxon>Nocardioides</taxon>
    </lineage>
</organism>
<reference evidence="5" key="1">
    <citation type="submission" date="2023-06" db="EMBL/GenBank/DDBJ databases">
        <title>Draft genome sequence of Nocardioides sp. SOB72.</title>
        <authorList>
            <person name="Zhang G."/>
        </authorList>
    </citation>
    <scope>NUCLEOTIDE SEQUENCE</scope>
    <source>
        <strain evidence="5">SOB72</strain>
    </source>
</reference>
<evidence type="ECO:0000313" key="5">
    <source>
        <dbReference type="EMBL" id="MDN4160820.1"/>
    </source>
</evidence>
<dbReference type="SUPFAM" id="SSF51197">
    <property type="entry name" value="Clavaminate synthase-like"/>
    <property type="match status" value="1"/>
</dbReference>
<keyword evidence="2" id="KW-0479">Metal-binding</keyword>
<dbReference type="PANTHER" id="PTHR13096">
    <property type="entry name" value="MINA53 MYC INDUCED NUCLEAR ANTIGEN"/>
    <property type="match status" value="1"/>
</dbReference>
<accession>A0ABT8ERQ2</accession>
<feature type="domain" description="JmjC" evidence="4">
    <location>
        <begin position="184"/>
        <end position="224"/>
    </location>
</feature>
<comment type="caution">
    <text evidence="5">The sequence shown here is derived from an EMBL/GenBank/DDBJ whole genome shotgun (WGS) entry which is preliminary data.</text>
</comment>
<comment type="cofactor">
    <cofactor evidence="1">
        <name>Fe(2+)</name>
        <dbReference type="ChEBI" id="CHEBI:29033"/>
    </cofactor>
</comment>
<evidence type="ECO:0000259" key="4">
    <source>
        <dbReference type="Pfam" id="PF08007"/>
    </source>
</evidence>
<protein>
    <submittedName>
        <fullName evidence="5">Cupin domain-containing protein</fullName>
    </submittedName>
</protein>
<dbReference type="PANTHER" id="PTHR13096:SF9">
    <property type="entry name" value="BIFUNCTIONAL LYSINE-SPECIFIC DEMETHYLASE AND HISTIDYL-HYDROXYLASE"/>
    <property type="match status" value="1"/>
</dbReference>
<evidence type="ECO:0000256" key="3">
    <source>
        <dbReference type="ARBA" id="ARBA00023004"/>
    </source>
</evidence>
<dbReference type="Gene3D" id="2.60.120.650">
    <property type="entry name" value="Cupin"/>
    <property type="match status" value="1"/>
</dbReference>
<evidence type="ECO:0000256" key="1">
    <source>
        <dbReference type="ARBA" id="ARBA00001954"/>
    </source>
</evidence>
<evidence type="ECO:0000256" key="2">
    <source>
        <dbReference type="ARBA" id="ARBA00022723"/>
    </source>
</evidence>
<dbReference type="RefSeq" id="WP_300959708.1">
    <property type="nucleotide sequence ID" value="NZ_JAUHJR010000002.1"/>
</dbReference>
<keyword evidence="3" id="KW-0408">Iron</keyword>
<keyword evidence="6" id="KW-1185">Reference proteome</keyword>
<dbReference type="Pfam" id="PF08007">
    <property type="entry name" value="JmjC_2"/>
    <property type="match status" value="2"/>
</dbReference>
<sequence length="389" mass="41699">MTHPATSAGTGAGPSPALDLLSGDARTFVEKVWASRVHLHRTAPADLVGLLSLDDADHLLTSTAIRTPSVRLAQSGAVLPESRYTRSATLAGKQLTGLVDGRKALAAFADGATVVLQGLHRYHPPLTRLVAQLELELGHPCQANAYLTPPGSQGFAVHSDSHDVFVFQTAGTKQWEVHGQDGPEEVLLEPGLSMYLPTGTPHAARAQDTVSLHVTIGINQLTWRGLVERAVQPLLAEVADEHLPAGYLDDRDPLAAGLADRLEALAARVREVDTGAAVEAEVRRFLTTRPPRLPGGLHDVLRVDAIDDETPLRRRAGHPCVLVGGADGRLDVLLGDRVLDVPARLAPALEEVRTRGELRPVDLADHLDPQSRLVLCRRLVREGLLEVLG</sequence>
<dbReference type="Proteomes" id="UP001168537">
    <property type="component" value="Unassembled WGS sequence"/>
</dbReference>
<name>A0ABT8ERQ2_9ACTN</name>
<gene>
    <name evidence="5" type="ORF">QWY29_05590</name>
</gene>
<feature type="domain" description="JmjC" evidence="4">
    <location>
        <begin position="139"/>
        <end position="179"/>
    </location>
</feature>
<evidence type="ECO:0000313" key="6">
    <source>
        <dbReference type="Proteomes" id="UP001168537"/>
    </source>
</evidence>
<dbReference type="InterPro" id="IPR039994">
    <property type="entry name" value="NO66-like"/>
</dbReference>
<dbReference type="EMBL" id="JAUHJR010000002">
    <property type="protein sequence ID" value="MDN4160820.1"/>
    <property type="molecule type" value="Genomic_DNA"/>
</dbReference>